<dbReference type="Proteomes" id="UP000504617">
    <property type="component" value="Unplaced"/>
</dbReference>
<evidence type="ECO:0000313" key="5">
    <source>
        <dbReference type="RefSeq" id="XP_013917852.1"/>
    </source>
</evidence>
<dbReference type="InterPro" id="IPR029021">
    <property type="entry name" value="Prot-tyrosine_phosphatase-like"/>
</dbReference>
<dbReference type="SUPFAM" id="SSF52799">
    <property type="entry name" value="(Phosphotyrosine protein) phosphatases II"/>
    <property type="match status" value="1"/>
</dbReference>
<accession>A0A6I9XUV5</accession>
<dbReference type="InterPro" id="IPR000242">
    <property type="entry name" value="PTP_cat"/>
</dbReference>
<dbReference type="EC" id="3.1.3.48" evidence="1"/>
<sequence length="164" mass="18573">MKTNTLSTTVPNSYYPDPFVPTAILVPINDETHTVGSDTSSLVQSHTYKKRDPVDVPYQTGQLHPAIRVADLLQHITQMKCAEGYGFKEEYESFFEGQSAPWDSAKKDENRMKNRYGNIIAYDHSRVRLQPVEGDLNSDYINGNYIDGYHRPNHYIATQGAGMI</sequence>
<dbReference type="AlphaFoldDB" id="A0A6I9XUV5"/>
<dbReference type="OrthoDB" id="10253954at2759"/>
<dbReference type="PROSITE" id="PS50055">
    <property type="entry name" value="TYR_PHOSPHATASE_PTP"/>
    <property type="match status" value="1"/>
</dbReference>
<dbReference type="KEGG" id="tsr:106545735"/>
<dbReference type="GO" id="GO:0004725">
    <property type="term" value="F:protein tyrosine phosphatase activity"/>
    <property type="evidence" value="ECO:0007669"/>
    <property type="project" value="UniProtKB-EC"/>
</dbReference>
<proteinExistence type="predicted"/>
<gene>
    <name evidence="5" type="primary">LOC106545735</name>
</gene>
<feature type="domain" description="Tyrosine-protein phosphatase" evidence="3">
    <location>
        <begin position="87"/>
        <end position="164"/>
    </location>
</feature>
<dbReference type="InterPro" id="IPR050348">
    <property type="entry name" value="Protein-Tyr_Phosphatase"/>
</dbReference>
<dbReference type="Pfam" id="PF00102">
    <property type="entry name" value="Y_phosphatase"/>
    <property type="match status" value="1"/>
</dbReference>
<dbReference type="PANTHER" id="PTHR19134">
    <property type="entry name" value="RECEPTOR-TYPE TYROSINE-PROTEIN PHOSPHATASE"/>
    <property type="match status" value="1"/>
</dbReference>
<dbReference type="GeneID" id="106545735"/>
<keyword evidence="2" id="KW-0378">Hydrolase</keyword>
<dbReference type="Gene3D" id="3.90.190.10">
    <property type="entry name" value="Protein tyrosine phosphatase superfamily"/>
    <property type="match status" value="1"/>
</dbReference>
<evidence type="ECO:0000256" key="1">
    <source>
        <dbReference type="ARBA" id="ARBA00013064"/>
    </source>
</evidence>
<name>A0A6I9XUV5_9SAUR</name>
<reference evidence="5" key="1">
    <citation type="submission" date="2025-08" db="UniProtKB">
        <authorList>
            <consortium name="RefSeq"/>
        </authorList>
    </citation>
    <scope>IDENTIFICATION</scope>
    <source>
        <tissue evidence="5">Skeletal muscle</tissue>
    </source>
</reference>
<keyword evidence="4" id="KW-1185">Reference proteome</keyword>
<dbReference type="PANTHER" id="PTHR19134:SF206">
    <property type="entry name" value="RECEPTOR-TYPE TYROSINE-PROTEIN PHOSPHATASE MU"/>
    <property type="match status" value="1"/>
</dbReference>
<organism evidence="4 5">
    <name type="scientific">Thamnophis sirtalis</name>
    <dbReference type="NCBI Taxonomy" id="35019"/>
    <lineage>
        <taxon>Eukaryota</taxon>
        <taxon>Metazoa</taxon>
        <taxon>Chordata</taxon>
        <taxon>Craniata</taxon>
        <taxon>Vertebrata</taxon>
        <taxon>Euteleostomi</taxon>
        <taxon>Lepidosauria</taxon>
        <taxon>Squamata</taxon>
        <taxon>Bifurcata</taxon>
        <taxon>Unidentata</taxon>
        <taxon>Episquamata</taxon>
        <taxon>Toxicofera</taxon>
        <taxon>Serpentes</taxon>
        <taxon>Colubroidea</taxon>
        <taxon>Colubridae</taxon>
        <taxon>Natricinae</taxon>
        <taxon>Thamnophis</taxon>
    </lineage>
</organism>
<evidence type="ECO:0000256" key="2">
    <source>
        <dbReference type="ARBA" id="ARBA00022912"/>
    </source>
</evidence>
<dbReference type="RefSeq" id="XP_013917852.1">
    <property type="nucleotide sequence ID" value="XM_014062377.1"/>
</dbReference>
<protein>
    <recommendedName>
        <fullName evidence="1">protein-tyrosine-phosphatase</fullName>
        <ecNumber evidence="1">3.1.3.48</ecNumber>
    </recommendedName>
</protein>
<keyword evidence="2" id="KW-0904">Protein phosphatase</keyword>
<evidence type="ECO:0000313" key="4">
    <source>
        <dbReference type="Proteomes" id="UP000504617"/>
    </source>
</evidence>
<evidence type="ECO:0000259" key="3">
    <source>
        <dbReference type="PROSITE" id="PS50055"/>
    </source>
</evidence>